<accession>A0ABX7BF48</accession>
<dbReference type="Proteomes" id="UP000595197">
    <property type="component" value="Plasmid pTT6-1"/>
</dbReference>
<dbReference type="RefSeq" id="WP_201081829.1">
    <property type="nucleotide sequence ID" value="NZ_CP067421.1"/>
</dbReference>
<evidence type="ECO:0000313" key="2">
    <source>
        <dbReference type="Proteomes" id="UP000595197"/>
    </source>
</evidence>
<gene>
    <name evidence="1" type="ORF">IGS68_30055</name>
</gene>
<dbReference type="EMBL" id="CP067421">
    <property type="protein sequence ID" value="QQP92708.1"/>
    <property type="molecule type" value="Genomic_DNA"/>
</dbReference>
<keyword evidence="1" id="KW-0614">Plasmid</keyword>
<proteinExistence type="predicted"/>
<organism evidence="1 2">
    <name type="scientific">Skermanella cutis</name>
    <dbReference type="NCBI Taxonomy" id="2775420"/>
    <lineage>
        <taxon>Bacteria</taxon>
        <taxon>Pseudomonadati</taxon>
        <taxon>Pseudomonadota</taxon>
        <taxon>Alphaproteobacteria</taxon>
        <taxon>Rhodospirillales</taxon>
        <taxon>Azospirillaceae</taxon>
        <taxon>Skermanella</taxon>
    </lineage>
</organism>
<evidence type="ECO:0008006" key="3">
    <source>
        <dbReference type="Google" id="ProtNLM"/>
    </source>
</evidence>
<protein>
    <recommendedName>
        <fullName evidence="3">DUF4352 domain-containing protein</fullName>
    </recommendedName>
</protein>
<keyword evidence="2" id="KW-1185">Reference proteome</keyword>
<sequence>MTDKEAAREASSIEIPVTRKHGTPGKVAFTVLINNRSDTATPRGSVTFYDADSGDAAGVLFGAIPAGRSDGKTVQIAGLPEVVIVHFESGPDTVWNGVMNGPDIPNPVIINLT</sequence>
<evidence type="ECO:0000313" key="1">
    <source>
        <dbReference type="EMBL" id="QQP92708.1"/>
    </source>
</evidence>
<geneLocation type="plasmid" evidence="1 2">
    <name>pTT6-1</name>
</geneLocation>
<reference evidence="1" key="1">
    <citation type="submission" date="2021-02" db="EMBL/GenBank/DDBJ databases">
        <title>Skermanella TT6 skin isolate.</title>
        <authorList>
            <person name="Lee K."/>
            <person name="Ganzorig M."/>
        </authorList>
    </citation>
    <scope>NUCLEOTIDE SEQUENCE</scope>
    <source>
        <strain evidence="1">TT6</strain>
    </source>
</reference>
<name>A0ABX7BF48_9PROT</name>